<comment type="caution">
    <text evidence="1">The sequence shown here is derived from an EMBL/GenBank/DDBJ whole genome shotgun (WGS) entry which is preliminary data.</text>
</comment>
<dbReference type="AlphaFoldDB" id="A0AAW9HCR1"/>
<dbReference type="RefSeq" id="WP_320714219.1">
    <property type="nucleotide sequence ID" value="NZ_JAXHOZ010000043.1"/>
</dbReference>
<protein>
    <submittedName>
        <fullName evidence="1">Uncharacterized protein</fullName>
    </submittedName>
</protein>
<gene>
    <name evidence="1" type="ORF">SOV92_10295</name>
</gene>
<sequence length="121" mass="13854">MKLEMLLAIVKNLNDVMIVIFGDVYMINHLDSVFDELSGIDFNKTVSEEIDKLDEDLLMLSCSNGNILDVGWYPAFEEYGSFKIGIIKNGNWESPSYEESVHWDKGFLRSKIKELINKLDG</sequence>
<organism evidence="1 2">
    <name type="scientific">Pectobacterium brasiliense</name>
    <dbReference type="NCBI Taxonomy" id="180957"/>
    <lineage>
        <taxon>Bacteria</taxon>
        <taxon>Pseudomonadati</taxon>
        <taxon>Pseudomonadota</taxon>
        <taxon>Gammaproteobacteria</taxon>
        <taxon>Enterobacterales</taxon>
        <taxon>Pectobacteriaceae</taxon>
        <taxon>Pectobacterium</taxon>
    </lineage>
</organism>
<name>A0AAW9HCR1_9GAMM</name>
<reference evidence="1" key="1">
    <citation type="submission" date="2023-11" db="EMBL/GenBank/DDBJ databases">
        <title>Comparative genomics revealed phylogeny of phytopathogenic Pectobacterium aroidearum based on whole-genome sequencing and function of putative horizontal acquire islands in P. aroidearum PccS1.</title>
        <authorList>
            <person name="Fan J."/>
            <person name="Yang L."/>
        </authorList>
    </citation>
    <scope>NUCLEOTIDE SEQUENCE</scope>
    <source>
        <strain evidence="1">NJAU140</strain>
    </source>
</reference>
<evidence type="ECO:0000313" key="2">
    <source>
        <dbReference type="Proteomes" id="UP001269968"/>
    </source>
</evidence>
<dbReference type="Proteomes" id="UP001269968">
    <property type="component" value="Unassembled WGS sequence"/>
</dbReference>
<proteinExistence type="predicted"/>
<evidence type="ECO:0000313" key="1">
    <source>
        <dbReference type="EMBL" id="MDY4378209.1"/>
    </source>
</evidence>
<accession>A0AAW9HCR1</accession>
<dbReference type="EMBL" id="JAXHOZ010000043">
    <property type="protein sequence ID" value="MDY4378209.1"/>
    <property type="molecule type" value="Genomic_DNA"/>
</dbReference>